<name>A0A151I5D6_9HYME</name>
<evidence type="ECO:0000256" key="1">
    <source>
        <dbReference type="ARBA" id="ARBA00004651"/>
    </source>
</evidence>
<evidence type="ECO:0000256" key="8">
    <source>
        <dbReference type="ARBA" id="ARBA00023170"/>
    </source>
</evidence>
<dbReference type="GO" id="GO:0007165">
    <property type="term" value="P:signal transduction"/>
    <property type="evidence" value="ECO:0007669"/>
    <property type="project" value="UniProtKB-KW"/>
</dbReference>
<feature type="transmembrane region" description="Helical" evidence="10">
    <location>
        <begin position="1498"/>
        <end position="1519"/>
    </location>
</feature>
<dbReference type="Pfam" id="PF02949">
    <property type="entry name" value="7tm_6"/>
    <property type="match status" value="5"/>
</dbReference>
<proteinExistence type="predicted"/>
<dbReference type="Proteomes" id="UP000078540">
    <property type="component" value="Unassembled WGS sequence"/>
</dbReference>
<feature type="transmembrane region" description="Helical" evidence="10">
    <location>
        <begin position="1446"/>
        <end position="1464"/>
    </location>
</feature>
<feature type="transmembrane region" description="Helical" evidence="10">
    <location>
        <begin position="1320"/>
        <end position="1341"/>
    </location>
</feature>
<feature type="transmembrane region" description="Helical" evidence="10">
    <location>
        <begin position="1555"/>
        <end position="1577"/>
    </location>
</feature>
<feature type="transmembrane region" description="Helical" evidence="10">
    <location>
        <begin position="1414"/>
        <end position="1434"/>
    </location>
</feature>
<keyword evidence="6 10" id="KW-1133">Transmembrane helix</keyword>
<keyword evidence="9" id="KW-0807">Transducer</keyword>
<gene>
    <name evidence="11" type="ORF">ALC53_04377</name>
</gene>
<feature type="transmembrane region" description="Helical" evidence="10">
    <location>
        <begin position="828"/>
        <end position="851"/>
    </location>
</feature>
<organism evidence="11 12">
    <name type="scientific">Atta colombica</name>
    <dbReference type="NCBI Taxonomy" id="520822"/>
    <lineage>
        <taxon>Eukaryota</taxon>
        <taxon>Metazoa</taxon>
        <taxon>Ecdysozoa</taxon>
        <taxon>Arthropoda</taxon>
        <taxon>Hexapoda</taxon>
        <taxon>Insecta</taxon>
        <taxon>Pterygota</taxon>
        <taxon>Neoptera</taxon>
        <taxon>Endopterygota</taxon>
        <taxon>Hymenoptera</taxon>
        <taxon>Apocrita</taxon>
        <taxon>Aculeata</taxon>
        <taxon>Formicoidea</taxon>
        <taxon>Formicidae</taxon>
        <taxon>Myrmicinae</taxon>
        <taxon>Atta</taxon>
    </lineage>
</organism>
<evidence type="ECO:0000256" key="10">
    <source>
        <dbReference type="SAM" id="Phobius"/>
    </source>
</evidence>
<feature type="transmembrane region" description="Helical" evidence="10">
    <location>
        <begin position="1231"/>
        <end position="1254"/>
    </location>
</feature>
<protein>
    <submittedName>
        <fullName evidence="11">Odorant receptor Or2</fullName>
    </submittedName>
</protein>
<feature type="transmembrane region" description="Helical" evidence="10">
    <location>
        <begin position="326"/>
        <end position="348"/>
    </location>
</feature>
<feature type="transmembrane region" description="Helical" evidence="10">
    <location>
        <begin position="360"/>
        <end position="376"/>
    </location>
</feature>
<evidence type="ECO:0000256" key="5">
    <source>
        <dbReference type="ARBA" id="ARBA00022725"/>
    </source>
</evidence>
<reference evidence="11 12" key="1">
    <citation type="submission" date="2015-09" db="EMBL/GenBank/DDBJ databases">
        <title>Atta colombica WGS genome.</title>
        <authorList>
            <person name="Nygaard S."/>
            <person name="Hu H."/>
            <person name="Boomsma J."/>
            <person name="Zhang G."/>
        </authorList>
    </citation>
    <scope>NUCLEOTIDE SEQUENCE [LARGE SCALE GENOMIC DNA]</scope>
    <source>
        <strain evidence="11">Treedump-2</strain>
        <tissue evidence="11">Whole body</tissue>
    </source>
</reference>
<evidence type="ECO:0000313" key="11">
    <source>
        <dbReference type="EMBL" id="KYM85887.1"/>
    </source>
</evidence>
<comment type="subcellular location">
    <subcellularLocation>
        <location evidence="1">Cell membrane</location>
        <topology evidence="1">Multi-pass membrane protein</topology>
    </subcellularLocation>
</comment>
<evidence type="ECO:0000256" key="2">
    <source>
        <dbReference type="ARBA" id="ARBA00022475"/>
    </source>
</evidence>
<keyword evidence="3" id="KW-0716">Sensory transduction</keyword>
<keyword evidence="4 10" id="KW-0812">Transmembrane</keyword>
<evidence type="ECO:0000256" key="6">
    <source>
        <dbReference type="ARBA" id="ARBA00022989"/>
    </source>
</evidence>
<sequence length="1639" mass="188680">MIERKDILQSRYYTIPRLYMTLAGLWPYHPIRNRYLHFVPTFTICSIILIPMIEACFKTIEDDWLSLKTDSEKAILQRHAIHGQYLTIFYAVFMISTGLLYMFKSIVLIMIEDTSNSTRLDATKLPFRVEYGYRIDQYFYPIMIHCYLTVYSHVTATVAADTFYFALIQHACGMFSVVGHMLEHIGENINENFNLKPHKMNDNDYNKALSCLRKHLHVIKFAELIDSTFANIFLVSVSLNMIGGSICGIQVLMNLNDAKDIVAPLAIYVAQLTHLFFQFWQAQFLLDYSVIPYESICRANWYYTSERCKKLLLLIMSRTISPCRITAGKVATLSIESFGVLLYLLIAAADLDDVFSCTPSMWITIIFSFKLGWLIMNNKKLKTCLKTIEDDWLSLNTDVERNILQRHTAYGRYITLTYGIFMQFVGILLISKSVVIMLLEDTSDATISSLVAEAKLPLRVEYGEMLNQYLYPIAVHCYLAVFSHISITIAVDSCYIALIRHACGMFAIVGHTLEHIGKDSNDNFDLKPDKVKDDNYNKTLGCLRKHLHVIQFAELIESTFTNIFLVSVCLNMIGGSMIGIQVVLNLNDAKDIVEPFAIYIAQLIHLFLQFWPAQFLLDYSILPYESMSLLPCKITAGKIVPLTIENFGRVSQLHQYIHYFYFHNFLISILYLTISGLWPYHNFRDRCIRFVPFFMFSISISIPQVYTLKNSQKKDSFICCKVLYLLIGSVTLDDVFESIPPLIISTLFSFKIVIIMLNSKKVKICLNTIQKDWQSVNTDVEKIILQQHTRYGQYLATFYAEDDWLSLKTDSKKAILQRHTIHGQYLTIFYVVFVHTMTTLFMLKPIIVSLITDISNTTKSSIPIASRLPFNVEYGEKFNQYIYPIAMHNYMAVFTRSFATIAVDNLYYVLIQHACGMFSIIGNVLENIGKNNANDFNAKSDKIKDNNYNKTLHCLRRHLDVIEFAENIEELFTKIFLINLNLNMICGSLAGVQVLMNLERNASDISVPIIIYTAQFIHLFLHFWNAQFLLDYSVLPYKSICRANWYYTSEKCQKLLLLIMNRTTIPCKITAGKIVILSIESFATVSLKYIINILLDTLYLLIGSITLDDIFESLPSLIISIIFSSKLMIIMLNSKKVKLCLNTIRKDWLSANTDIERIILQRHTRYGQYLAVFYAAFMHVTSGLFIFKPIMLTLMTNDINVTKSSVSFISKLPFRVDYSEKFNQYIYPITVHSYTAVFAHVFATIAVDGLYYCLIQHACGMFSIIGYTLENIGKNNDDIFDTKQAKIQDSNYSKTLSCLRKHLLVIEFTERIESLFTKIFLINLNLNMIAGSLTGIQVLMNLDKSARDIAGPITMYIAQFLHLFLHFWQAQFLLDYSILPYKSICRANWYYTSHRCRKLLLLIMNRTTSPCKITAGKIVILSIESFATILYLLIGSITLDDVFECVPSIFISIMISSKLLFIMLNSEKVKICLNIIRKDWLSLNTDIERIILQRHTRYGQYLAAFYAVFMHMTGCLFVLKPIMLTLMANDIFNVTKSSVLRLPFRVEYGEKFNQYIYPIALHSYIAVFAHTFGTIAVDGLYYSLIQHACAMFSIIGNVLENIGKNDTDQLDAKSDKIKDDNYYKTLHCLRRHLGVIEYV</sequence>
<evidence type="ECO:0000313" key="12">
    <source>
        <dbReference type="Proteomes" id="UP000078540"/>
    </source>
</evidence>
<feature type="transmembrane region" description="Helical" evidence="10">
    <location>
        <begin position="1353"/>
        <end position="1374"/>
    </location>
</feature>
<dbReference type="PANTHER" id="PTHR21137:SF35">
    <property type="entry name" value="ODORANT RECEPTOR 19A-RELATED"/>
    <property type="match status" value="1"/>
</dbReference>
<feature type="transmembrane region" description="Helical" evidence="10">
    <location>
        <begin position="659"/>
        <end position="678"/>
    </location>
</feature>
<dbReference type="PANTHER" id="PTHR21137">
    <property type="entry name" value="ODORANT RECEPTOR"/>
    <property type="match status" value="1"/>
</dbReference>
<keyword evidence="5" id="KW-0552">Olfaction</keyword>
<dbReference type="GO" id="GO:0005886">
    <property type="term" value="C:plasma membrane"/>
    <property type="evidence" value="ECO:0007669"/>
    <property type="project" value="UniProtKB-SubCell"/>
</dbReference>
<dbReference type="GO" id="GO:0005549">
    <property type="term" value="F:odorant binding"/>
    <property type="evidence" value="ECO:0007669"/>
    <property type="project" value="InterPro"/>
</dbReference>
<feature type="transmembrane region" description="Helical" evidence="10">
    <location>
        <begin position="1113"/>
        <end position="1132"/>
    </location>
</feature>
<keyword evidence="2" id="KW-1003">Cell membrane</keyword>
<evidence type="ECO:0000256" key="4">
    <source>
        <dbReference type="ARBA" id="ARBA00022692"/>
    </source>
</evidence>
<keyword evidence="8 11" id="KW-0675">Receptor</keyword>
<feature type="transmembrane region" description="Helical" evidence="10">
    <location>
        <begin position="469"/>
        <end position="491"/>
    </location>
</feature>
<keyword evidence="12" id="KW-1185">Reference proteome</keyword>
<evidence type="ECO:0000256" key="9">
    <source>
        <dbReference type="ARBA" id="ARBA00023224"/>
    </source>
</evidence>
<feature type="transmembrane region" description="Helical" evidence="10">
    <location>
        <begin position="229"/>
        <end position="255"/>
    </location>
</feature>
<dbReference type="EMBL" id="KQ976448">
    <property type="protein sequence ID" value="KYM85887.1"/>
    <property type="molecule type" value="Genomic_DNA"/>
</dbReference>
<dbReference type="STRING" id="520822.A0A151I5D6"/>
<dbReference type="InterPro" id="IPR004117">
    <property type="entry name" value="7tm6_olfct_rcpt"/>
</dbReference>
<keyword evidence="7 10" id="KW-0472">Membrane</keyword>
<feature type="transmembrane region" description="Helical" evidence="10">
    <location>
        <begin position="738"/>
        <end position="757"/>
    </location>
</feature>
<feature type="transmembrane region" description="Helical" evidence="10">
    <location>
        <begin position="1166"/>
        <end position="1187"/>
    </location>
</feature>
<evidence type="ECO:0000256" key="7">
    <source>
        <dbReference type="ARBA" id="ARBA00023136"/>
    </source>
</evidence>
<feature type="transmembrane region" description="Helical" evidence="10">
    <location>
        <begin position="563"/>
        <end position="584"/>
    </location>
</feature>
<feature type="transmembrane region" description="Helical" evidence="10">
    <location>
        <begin position="138"/>
        <end position="167"/>
    </location>
</feature>
<feature type="transmembrane region" description="Helical" evidence="10">
    <location>
        <begin position="88"/>
        <end position="111"/>
    </location>
</feature>
<feature type="transmembrane region" description="Helical" evidence="10">
    <location>
        <begin position="690"/>
        <end position="708"/>
    </location>
</feature>
<feature type="transmembrane region" description="Helical" evidence="10">
    <location>
        <begin position="35"/>
        <end position="57"/>
    </location>
</feature>
<accession>A0A151I5D6</accession>
<dbReference type="GO" id="GO:0004984">
    <property type="term" value="F:olfactory receptor activity"/>
    <property type="evidence" value="ECO:0007669"/>
    <property type="project" value="InterPro"/>
</dbReference>
<evidence type="ECO:0000256" key="3">
    <source>
        <dbReference type="ARBA" id="ARBA00022606"/>
    </source>
</evidence>
<feature type="transmembrane region" description="Helical" evidence="10">
    <location>
        <begin position="416"/>
        <end position="439"/>
    </location>
</feature>